<evidence type="ECO:0000313" key="3">
    <source>
        <dbReference type="EMBL" id="QGY00846.1"/>
    </source>
</evidence>
<feature type="compositionally biased region" description="Basic and acidic residues" evidence="1">
    <location>
        <begin position="88"/>
        <end position="162"/>
    </location>
</feature>
<dbReference type="AlphaFoldDB" id="A0A6B9FFJ7"/>
<dbReference type="RefSeq" id="WP_039894456.1">
    <property type="nucleotide sequence ID" value="NZ_CP043538.1"/>
</dbReference>
<dbReference type="Proteomes" id="UP000012488">
    <property type="component" value="Chromosome"/>
</dbReference>
<protein>
    <submittedName>
        <fullName evidence="3">Uncharacterized protein</fullName>
    </submittedName>
</protein>
<dbReference type="EMBL" id="CP043538">
    <property type="protein sequence ID" value="QGY00846.1"/>
    <property type="molecule type" value="Genomic_DNA"/>
</dbReference>
<organism evidence="3 4">
    <name type="scientific">Methylobacterium mesophilicum SR1.6/6</name>
    <dbReference type="NCBI Taxonomy" id="908290"/>
    <lineage>
        <taxon>Bacteria</taxon>
        <taxon>Pseudomonadati</taxon>
        <taxon>Pseudomonadota</taxon>
        <taxon>Alphaproteobacteria</taxon>
        <taxon>Hyphomicrobiales</taxon>
        <taxon>Methylobacteriaceae</taxon>
        <taxon>Methylobacterium</taxon>
    </lineage>
</organism>
<feature type="chain" id="PRO_5025344544" evidence="2">
    <location>
        <begin position="22"/>
        <end position="305"/>
    </location>
</feature>
<accession>A0A6B9FFJ7</accession>
<keyword evidence="2" id="KW-0732">Signal</keyword>
<proteinExistence type="predicted"/>
<feature type="signal peptide" evidence="2">
    <location>
        <begin position="1"/>
        <end position="21"/>
    </location>
</feature>
<evidence type="ECO:0000256" key="1">
    <source>
        <dbReference type="SAM" id="MobiDB-lite"/>
    </source>
</evidence>
<dbReference type="KEGG" id="mmes:MMSR116_02195"/>
<gene>
    <name evidence="3" type="ORF">MMSR116_02195</name>
</gene>
<feature type="compositionally biased region" description="Basic and acidic residues" evidence="1">
    <location>
        <begin position="169"/>
        <end position="183"/>
    </location>
</feature>
<reference evidence="3 4" key="2">
    <citation type="journal article" date="2013" name="Genome Announc.">
        <title>Draft Genome Sequence of Methylobacterium mesophilicum Strain SR1.6/6, Isolated from Citrus sinensis.</title>
        <authorList>
            <person name="Marinho Almeida D."/>
            <person name="Dini-Andreote F."/>
            <person name="Camargo Neves A.A."/>
            <person name="Juca Ramos R.T."/>
            <person name="Andreote F.D."/>
            <person name="Carneiro A.R."/>
            <person name="Oliveira de Souza Lima A."/>
            <person name="Caracciolo Gomes de Sa P.H."/>
            <person name="Ribeiro Barbosa M.S."/>
            <person name="Araujo W.L."/>
            <person name="Silva A."/>
        </authorList>
    </citation>
    <scope>NUCLEOTIDE SEQUENCE [LARGE SCALE GENOMIC DNA]</scope>
    <source>
        <strain evidence="3 4">SR1.6/6</strain>
    </source>
</reference>
<evidence type="ECO:0000256" key="2">
    <source>
        <dbReference type="SAM" id="SignalP"/>
    </source>
</evidence>
<feature type="region of interest" description="Disordered" evidence="1">
    <location>
        <begin position="86"/>
        <end position="183"/>
    </location>
</feature>
<evidence type="ECO:0000313" key="4">
    <source>
        <dbReference type="Proteomes" id="UP000012488"/>
    </source>
</evidence>
<name>A0A6B9FFJ7_9HYPH</name>
<reference evidence="3 4" key="1">
    <citation type="journal article" date="2012" name="Genet. Mol. Biol.">
        <title>Analysis of 16S rRNA and mxaF genes revealing insights into Methylobacterium niche-specific plant association.</title>
        <authorList>
            <person name="Dourado M.N."/>
            <person name="Andreote F.D."/>
            <person name="Dini-Andreote F."/>
            <person name="Conti R."/>
            <person name="Araujo J.M."/>
            <person name="Araujo W.L."/>
        </authorList>
    </citation>
    <scope>NUCLEOTIDE SEQUENCE [LARGE SCALE GENOMIC DNA]</scope>
    <source>
        <strain evidence="3 4">SR1.6/6</strain>
    </source>
</reference>
<sequence length="305" mass="35180">MRRWTILLAATGILLPGATLARERAEQPAVDQAMRGGDAELITAQEAVRRAQEKVRSKQRVGGRELSQAQEEMVQAKEQLRVVTTQVENRRSDTERQQWSEKMRRDKEAADARDAEQARQQQDEARRLAEETRLNKERQDAERQRQADSWHDRLQKLDERNQRQAAAEAAERQRQRQELQREQAKPQNVLMRLYASYIEVKRCHDSLAGKAFVYVDDRDLATAREQTKFVEGKLLIADPAIDRDAAWRSANEKDPGRWLFMGGQLDVEAGKLTEDGQEFCRGMLAAVKEQYLRLNPDAAIVKKDF</sequence>